<feature type="compositionally biased region" description="Basic and acidic residues" evidence="1">
    <location>
        <begin position="362"/>
        <end position="384"/>
    </location>
</feature>
<name>A0AAV4INE4_9GAST</name>
<dbReference type="AlphaFoldDB" id="A0AAV4INE4"/>
<feature type="region of interest" description="Disordered" evidence="1">
    <location>
        <begin position="566"/>
        <end position="611"/>
    </location>
</feature>
<feature type="compositionally biased region" description="Polar residues" evidence="1">
    <location>
        <begin position="70"/>
        <end position="84"/>
    </location>
</feature>
<feature type="compositionally biased region" description="Polar residues" evidence="1">
    <location>
        <begin position="204"/>
        <end position="227"/>
    </location>
</feature>
<feature type="compositionally biased region" description="Pro residues" evidence="1">
    <location>
        <begin position="573"/>
        <end position="587"/>
    </location>
</feature>
<dbReference type="Proteomes" id="UP000762676">
    <property type="component" value="Unassembled WGS sequence"/>
</dbReference>
<gene>
    <name evidence="2" type="ORF">ElyMa_001324500</name>
</gene>
<feature type="compositionally biased region" description="Polar residues" evidence="1">
    <location>
        <begin position="410"/>
        <end position="420"/>
    </location>
</feature>
<evidence type="ECO:0000313" key="3">
    <source>
        <dbReference type="Proteomes" id="UP000762676"/>
    </source>
</evidence>
<feature type="compositionally biased region" description="Low complexity" evidence="1">
    <location>
        <begin position="53"/>
        <end position="69"/>
    </location>
</feature>
<feature type="region of interest" description="Disordered" evidence="1">
    <location>
        <begin position="123"/>
        <end position="236"/>
    </location>
</feature>
<sequence>MEYCLPHAVLALLQEEDSPQTPKSYFVRSGTHSTKITLVYTRRKRRDKSSNPPSLTCFSSFSSPSSLSTNTDKPVSGKASSTDASPGLLRLQNSSASHKLQQIHRSSSVTEGCQVGVSRFQFKSSSYHSDKRSSAGLSHGGKMARSSFIASRSQGSSGTSNGMTSSSSTDDYSNADNHNHHRQVQKDTTAENVSPIHNERNDQKQNLGHGQHSFSNPSNRNKGQGQPIQVKGNVVNDESEVKGQYRNYSKSPVPQWKNSAVENDSYLTNSFCGSRRTRSDSHNSRRTCVSTPGRGYGDSARVRGAEDPRTRGFSRAIAKTDPRRNSVSPRGGMDACDNFRIFEHSIDDHNEHLTISHNSTPRSDRSSYDHQHRPPQQQHEEEHSQGQPCYHSSKTSQTKTIKHNEFASPQRLSVNGSPRASRSPRPKCSKDQPVFQVAALIDMDAHTEKENENHAGYTESVCSPRPPTPHVPQGGSFPAIPPTPCFSPNDRHSPAPCHSPSRQSTFEYDGDEGHLSGHFSPPPTPCLRSSGATDDAVESFNSSVKLRLGAQIDQMTSRLSRASTPKYWRSNVTPPPSTIGLNPPTPGPHATETHHSPGGGAGVSHYWRSSK</sequence>
<reference evidence="2 3" key="1">
    <citation type="journal article" date="2021" name="Elife">
        <title>Chloroplast acquisition without the gene transfer in kleptoplastic sea slugs, Plakobranchus ocellatus.</title>
        <authorList>
            <person name="Maeda T."/>
            <person name="Takahashi S."/>
            <person name="Yoshida T."/>
            <person name="Shimamura S."/>
            <person name="Takaki Y."/>
            <person name="Nagai Y."/>
            <person name="Toyoda A."/>
            <person name="Suzuki Y."/>
            <person name="Arimoto A."/>
            <person name="Ishii H."/>
            <person name="Satoh N."/>
            <person name="Nishiyama T."/>
            <person name="Hasebe M."/>
            <person name="Maruyama T."/>
            <person name="Minagawa J."/>
            <person name="Obokata J."/>
            <person name="Shigenobu S."/>
        </authorList>
    </citation>
    <scope>NUCLEOTIDE SEQUENCE [LARGE SCALE GENOMIC DNA]</scope>
</reference>
<feature type="compositionally biased region" description="Basic and acidic residues" evidence="1">
    <location>
        <begin position="300"/>
        <end position="310"/>
    </location>
</feature>
<accession>A0AAV4INE4</accession>
<organism evidence="2 3">
    <name type="scientific">Elysia marginata</name>
    <dbReference type="NCBI Taxonomy" id="1093978"/>
    <lineage>
        <taxon>Eukaryota</taxon>
        <taxon>Metazoa</taxon>
        <taxon>Spiralia</taxon>
        <taxon>Lophotrochozoa</taxon>
        <taxon>Mollusca</taxon>
        <taxon>Gastropoda</taxon>
        <taxon>Heterobranchia</taxon>
        <taxon>Euthyneura</taxon>
        <taxon>Panpulmonata</taxon>
        <taxon>Sacoglossa</taxon>
        <taxon>Placobranchoidea</taxon>
        <taxon>Plakobranchidae</taxon>
        <taxon>Elysia</taxon>
    </lineage>
</organism>
<comment type="caution">
    <text evidence="2">The sequence shown here is derived from an EMBL/GenBank/DDBJ whole genome shotgun (WGS) entry which is preliminary data.</text>
</comment>
<feature type="compositionally biased region" description="Low complexity" evidence="1">
    <location>
        <begin position="153"/>
        <end position="169"/>
    </location>
</feature>
<feature type="region of interest" description="Disordered" evidence="1">
    <location>
        <begin position="450"/>
        <end position="533"/>
    </location>
</feature>
<keyword evidence="3" id="KW-1185">Reference proteome</keyword>
<feature type="compositionally biased region" description="Polar residues" evidence="1">
    <location>
        <begin position="390"/>
        <end position="399"/>
    </location>
</feature>
<proteinExistence type="predicted"/>
<evidence type="ECO:0000313" key="2">
    <source>
        <dbReference type="EMBL" id="GFS10481.1"/>
    </source>
</evidence>
<feature type="region of interest" description="Disordered" evidence="1">
    <location>
        <begin position="42"/>
        <end position="89"/>
    </location>
</feature>
<feature type="region of interest" description="Disordered" evidence="1">
    <location>
        <begin position="353"/>
        <end position="433"/>
    </location>
</feature>
<dbReference type="EMBL" id="BMAT01002623">
    <property type="protein sequence ID" value="GFS10481.1"/>
    <property type="molecule type" value="Genomic_DNA"/>
</dbReference>
<evidence type="ECO:0000256" key="1">
    <source>
        <dbReference type="SAM" id="MobiDB-lite"/>
    </source>
</evidence>
<protein>
    <submittedName>
        <fullName evidence="2">Uncharacterized protein</fullName>
    </submittedName>
</protein>
<feature type="region of interest" description="Disordered" evidence="1">
    <location>
        <begin position="273"/>
        <end position="333"/>
    </location>
</feature>